<dbReference type="EMBL" id="BAAAEN010000001">
    <property type="protein sequence ID" value="GAA0492138.1"/>
    <property type="molecule type" value="Genomic_DNA"/>
</dbReference>
<evidence type="ECO:0000256" key="2">
    <source>
        <dbReference type="ARBA" id="ARBA00022730"/>
    </source>
</evidence>
<dbReference type="GO" id="GO:0005840">
    <property type="term" value="C:ribosome"/>
    <property type="evidence" value="ECO:0007669"/>
    <property type="project" value="UniProtKB-KW"/>
</dbReference>
<evidence type="ECO:0000313" key="11">
    <source>
        <dbReference type="Proteomes" id="UP001501706"/>
    </source>
</evidence>
<dbReference type="HAMAP" id="MF_00503">
    <property type="entry name" value="Ribosomal_bL9"/>
    <property type="match status" value="1"/>
</dbReference>
<evidence type="ECO:0000313" key="10">
    <source>
        <dbReference type="EMBL" id="GAA0492138.1"/>
    </source>
</evidence>
<dbReference type="InterPro" id="IPR036791">
    <property type="entry name" value="Ribosomal_bL9_C_sf"/>
</dbReference>
<name>A0ABN1B8E0_9BURK</name>
<dbReference type="PROSITE" id="PS00651">
    <property type="entry name" value="RIBOSOMAL_L9"/>
    <property type="match status" value="1"/>
</dbReference>
<evidence type="ECO:0000259" key="9">
    <source>
        <dbReference type="PROSITE" id="PS00651"/>
    </source>
</evidence>
<dbReference type="InterPro" id="IPR020070">
    <property type="entry name" value="Ribosomal_bL9_N"/>
</dbReference>
<sequence>MPGETIMQIILLEKVVNLGNLGDVVRVKNGYARNFLIPQKMAKRATDAALKEFEARRAELEKTQADKLAAAQAVAQRLEGYSVSITQKAGVDGRLFGSVTNFDVASALKQAGFESVEKGMVRLPNGPLKTIGEFPLEVGLHTDVVANITVVVVGETA</sequence>
<dbReference type="SUPFAM" id="SSF55658">
    <property type="entry name" value="L9 N-domain-like"/>
    <property type="match status" value="1"/>
</dbReference>
<protein>
    <recommendedName>
        <fullName evidence="6 7">Large ribosomal subunit protein bL9</fullName>
    </recommendedName>
</protein>
<reference evidence="10 11" key="1">
    <citation type="journal article" date="2019" name="Int. J. Syst. Evol. Microbiol.">
        <title>The Global Catalogue of Microorganisms (GCM) 10K type strain sequencing project: providing services to taxonomists for standard genome sequencing and annotation.</title>
        <authorList>
            <consortium name="The Broad Institute Genomics Platform"/>
            <consortium name="The Broad Institute Genome Sequencing Center for Infectious Disease"/>
            <person name="Wu L."/>
            <person name="Ma J."/>
        </authorList>
    </citation>
    <scope>NUCLEOTIDE SEQUENCE [LARGE SCALE GENOMIC DNA]</scope>
    <source>
        <strain evidence="10 11">JCM 14330</strain>
    </source>
</reference>
<keyword evidence="8" id="KW-0175">Coiled coil</keyword>
<dbReference type="InterPro" id="IPR009027">
    <property type="entry name" value="Ribosomal_bL9/RNase_H1_N"/>
</dbReference>
<organism evidence="10 11">
    <name type="scientific">Pigmentiphaga daeguensis</name>
    <dbReference type="NCBI Taxonomy" id="414049"/>
    <lineage>
        <taxon>Bacteria</taxon>
        <taxon>Pseudomonadati</taxon>
        <taxon>Pseudomonadota</taxon>
        <taxon>Betaproteobacteria</taxon>
        <taxon>Burkholderiales</taxon>
        <taxon>Alcaligenaceae</taxon>
        <taxon>Pigmentiphaga</taxon>
    </lineage>
</organism>
<dbReference type="Pfam" id="PF03948">
    <property type="entry name" value="Ribosomal_L9_C"/>
    <property type="match status" value="1"/>
</dbReference>
<dbReference type="InterPro" id="IPR020069">
    <property type="entry name" value="Ribosomal_bL9_C"/>
</dbReference>
<dbReference type="InterPro" id="IPR000244">
    <property type="entry name" value="Ribosomal_bL9"/>
</dbReference>
<evidence type="ECO:0000256" key="3">
    <source>
        <dbReference type="ARBA" id="ARBA00022884"/>
    </source>
</evidence>
<comment type="similarity">
    <text evidence="1 7">Belongs to the bacterial ribosomal protein bL9 family.</text>
</comment>
<comment type="function">
    <text evidence="7">Binds to the 23S rRNA.</text>
</comment>
<keyword evidence="2 7" id="KW-0699">rRNA-binding</keyword>
<dbReference type="SUPFAM" id="SSF55653">
    <property type="entry name" value="Ribosomal protein L9 C-domain"/>
    <property type="match status" value="1"/>
</dbReference>
<dbReference type="InterPro" id="IPR036935">
    <property type="entry name" value="Ribosomal_bL9_N_sf"/>
</dbReference>
<dbReference type="Proteomes" id="UP001501706">
    <property type="component" value="Unassembled WGS sequence"/>
</dbReference>
<comment type="caution">
    <text evidence="10">The sequence shown here is derived from an EMBL/GenBank/DDBJ whole genome shotgun (WGS) entry which is preliminary data.</text>
</comment>
<evidence type="ECO:0000256" key="7">
    <source>
        <dbReference type="HAMAP-Rule" id="MF_00503"/>
    </source>
</evidence>
<dbReference type="Gene3D" id="3.40.5.10">
    <property type="entry name" value="Ribosomal protein L9, N-terminal domain"/>
    <property type="match status" value="1"/>
</dbReference>
<dbReference type="PANTHER" id="PTHR21368">
    <property type="entry name" value="50S RIBOSOMAL PROTEIN L9"/>
    <property type="match status" value="1"/>
</dbReference>
<accession>A0ABN1B8E0</accession>
<keyword evidence="5 7" id="KW-0687">Ribonucleoprotein</keyword>
<evidence type="ECO:0000256" key="5">
    <source>
        <dbReference type="ARBA" id="ARBA00023274"/>
    </source>
</evidence>
<keyword evidence="3 7" id="KW-0694">RNA-binding</keyword>
<dbReference type="NCBIfam" id="TIGR00158">
    <property type="entry name" value="L9"/>
    <property type="match status" value="1"/>
</dbReference>
<evidence type="ECO:0000256" key="6">
    <source>
        <dbReference type="ARBA" id="ARBA00035292"/>
    </source>
</evidence>
<gene>
    <name evidence="7 10" type="primary">rplI</name>
    <name evidence="10" type="ORF">GCM10009097_04800</name>
</gene>
<feature type="coiled-coil region" evidence="8">
    <location>
        <begin position="43"/>
        <end position="70"/>
    </location>
</feature>
<evidence type="ECO:0000256" key="4">
    <source>
        <dbReference type="ARBA" id="ARBA00022980"/>
    </source>
</evidence>
<dbReference type="InterPro" id="IPR020594">
    <property type="entry name" value="Ribosomal_bL9_bac/chp"/>
</dbReference>
<proteinExistence type="inferred from homology"/>
<evidence type="ECO:0000256" key="8">
    <source>
        <dbReference type="SAM" id="Coils"/>
    </source>
</evidence>
<keyword evidence="11" id="KW-1185">Reference proteome</keyword>
<dbReference type="Pfam" id="PF01281">
    <property type="entry name" value="Ribosomal_L9_N"/>
    <property type="match status" value="1"/>
</dbReference>
<feature type="domain" description="Ribosomal protein L9" evidence="9">
    <location>
        <begin position="19"/>
        <end position="46"/>
    </location>
</feature>
<dbReference type="Gene3D" id="3.10.430.100">
    <property type="entry name" value="Ribosomal protein L9, C-terminal domain"/>
    <property type="match status" value="1"/>
</dbReference>
<evidence type="ECO:0000256" key="1">
    <source>
        <dbReference type="ARBA" id="ARBA00010605"/>
    </source>
</evidence>
<keyword evidence="4 7" id="KW-0689">Ribosomal protein</keyword>